<keyword evidence="2" id="KW-1185">Reference proteome</keyword>
<evidence type="ECO:0000313" key="1">
    <source>
        <dbReference type="EMBL" id="KGO87102.1"/>
    </source>
</evidence>
<dbReference type="RefSeq" id="WP_020213040.1">
    <property type="nucleotide sequence ID" value="NZ_JRLX01000006.1"/>
</dbReference>
<accession>A0A0A2M389</accession>
<name>A0A0A2M389_9FLAO</name>
<dbReference type="EMBL" id="JRLX01000006">
    <property type="protein sequence ID" value="KGO87102.1"/>
    <property type="molecule type" value="Genomic_DNA"/>
</dbReference>
<organism evidence="1 2">
    <name type="scientific">Flavobacterium rivuli WB 3.3-2 = DSM 21788</name>
    <dbReference type="NCBI Taxonomy" id="1121895"/>
    <lineage>
        <taxon>Bacteria</taxon>
        <taxon>Pseudomonadati</taxon>
        <taxon>Bacteroidota</taxon>
        <taxon>Flavobacteriia</taxon>
        <taxon>Flavobacteriales</taxon>
        <taxon>Flavobacteriaceae</taxon>
        <taxon>Flavobacterium</taxon>
    </lineage>
</organism>
<proteinExistence type="predicted"/>
<dbReference type="STRING" id="1121895.GCA_000378485_01881"/>
<reference evidence="1 2" key="1">
    <citation type="submission" date="2013-09" db="EMBL/GenBank/DDBJ databases">
        <authorList>
            <person name="Zeng Z."/>
            <person name="Chen C."/>
        </authorList>
    </citation>
    <scope>NUCLEOTIDE SEQUENCE [LARGE SCALE GENOMIC DNA]</scope>
    <source>
        <strain evidence="1 2">WB 3.3-2</strain>
    </source>
</reference>
<protein>
    <submittedName>
        <fullName evidence="1">Uncharacterized protein</fullName>
    </submittedName>
</protein>
<gene>
    <name evidence="1" type="ORF">Q765_07815</name>
</gene>
<dbReference type="Proteomes" id="UP000030152">
    <property type="component" value="Unassembled WGS sequence"/>
</dbReference>
<dbReference type="AlphaFoldDB" id="A0A0A2M389"/>
<sequence>MKIIQLILLLLFTAHGIKAQVKLSLQNKTGENLYDVKLWNREIGTIEKDSIKIVTLENITTRDGSPNLNLSLVYKNYPLKNNQPGARCGNSLAKTVYNGDYIFDIKILSYKPGLYKLETPRHWNMSVNNIPKRH</sequence>
<comment type="caution">
    <text evidence="1">The sequence shown here is derived from an EMBL/GenBank/DDBJ whole genome shotgun (WGS) entry which is preliminary data.</text>
</comment>
<evidence type="ECO:0000313" key="2">
    <source>
        <dbReference type="Proteomes" id="UP000030152"/>
    </source>
</evidence>